<evidence type="ECO:0000313" key="2">
    <source>
        <dbReference type="Proteomes" id="UP001595907"/>
    </source>
</evidence>
<comment type="caution">
    <text evidence="1">The sequence shown here is derived from an EMBL/GenBank/DDBJ whole genome shotgun (WGS) entry which is preliminary data.</text>
</comment>
<dbReference type="EMBL" id="JBHSCZ010000001">
    <property type="protein sequence ID" value="MFC4261881.1"/>
    <property type="molecule type" value="Genomic_DNA"/>
</dbReference>
<gene>
    <name evidence="1" type="ORF">ACFOWM_03245</name>
</gene>
<name>A0ABV8QQ42_9BACT</name>
<dbReference type="RefSeq" id="WP_379706996.1">
    <property type="nucleotide sequence ID" value="NZ_JBHSCZ010000001.1"/>
</dbReference>
<dbReference type="Gene3D" id="2.40.160.60">
    <property type="entry name" value="Outer membrane protein transport protein (OMPP1/FadL/TodX)"/>
    <property type="match status" value="1"/>
</dbReference>
<reference evidence="2" key="1">
    <citation type="journal article" date="2019" name="Int. J. Syst. Evol. Microbiol.">
        <title>The Global Catalogue of Microorganisms (GCM) 10K type strain sequencing project: providing services to taxonomists for standard genome sequencing and annotation.</title>
        <authorList>
            <consortium name="The Broad Institute Genomics Platform"/>
            <consortium name="The Broad Institute Genome Sequencing Center for Infectious Disease"/>
            <person name="Wu L."/>
            <person name="Ma J."/>
        </authorList>
    </citation>
    <scope>NUCLEOTIDE SEQUENCE [LARGE SCALE GENOMIC DNA]</scope>
    <source>
        <strain evidence="2">CECT 8289</strain>
    </source>
</reference>
<keyword evidence="2" id="KW-1185">Reference proteome</keyword>
<dbReference type="Proteomes" id="UP001595907">
    <property type="component" value="Unassembled WGS sequence"/>
</dbReference>
<organism evidence="1 2">
    <name type="scientific">Ferruginibacter yonginensis</name>
    <dbReference type="NCBI Taxonomy" id="1310416"/>
    <lineage>
        <taxon>Bacteria</taxon>
        <taxon>Pseudomonadati</taxon>
        <taxon>Bacteroidota</taxon>
        <taxon>Chitinophagia</taxon>
        <taxon>Chitinophagales</taxon>
        <taxon>Chitinophagaceae</taxon>
        <taxon>Ferruginibacter</taxon>
    </lineage>
</organism>
<protein>
    <recommendedName>
        <fullName evidence="3">Outer membrane protein transport protein (OMPP1/FadL/TodX)</fullName>
    </recommendedName>
</protein>
<evidence type="ECO:0008006" key="3">
    <source>
        <dbReference type="Google" id="ProtNLM"/>
    </source>
</evidence>
<sequence>MMRFIFILIGCTIQYNICAQIPEDAIRYSWFPQNGTARTLAIGGTMASLGGDVSANFVNPAGIGFYKTNELVISPAFSLNNIKTDYRSNKTTEKNNHFNLGTSGAVFAFTNSYNTEKSGAFSIGFTQNASFNNVVHYKGLNNYSSFAEQFAEEFSGLNISINDALNTKSIAPYTVAPALYTYLIDIDTINGRPIVKAAPEYVLESGKALLQEMTKTTKGGLYELAFSFAGNDGNKWLWGATLGIPIVNFQSNTLFSETDTSNDATNKFKSFTYNDNYTTKGAGINAKFGVIYRPKAYFRIGIAVHTPNYMSLTDERKSSLNTILEGPSSNITVNSKLFTDNIERGKAAYIQSMPWRAILSAAYVFREITDVTKQRGFVSADIEYVNHRGSRFSSNAEEPTDNDKTYYKSLNNVIKNIYKGNVNLRLGGEIKFNTIMARLGFGYYGNPYKNAPEKTSKTTLSTGIGYRNKGFFIDLTYVYLISKDFDVPYRLQNLQTVYAAVNQNRGNIAATIGFKF</sequence>
<proteinExistence type="predicted"/>
<accession>A0ABV8QQ42</accession>
<evidence type="ECO:0000313" key="1">
    <source>
        <dbReference type="EMBL" id="MFC4261881.1"/>
    </source>
</evidence>
<dbReference type="SUPFAM" id="SSF56935">
    <property type="entry name" value="Porins"/>
    <property type="match status" value="1"/>
</dbReference>